<dbReference type="SMART" id="SM00862">
    <property type="entry name" value="Trans_reg_C"/>
    <property type="match status" value="1"/>
</dbReference>
<sequence length="227" mass="25255">MSAKILIVEDERKIAIGLQNYLEGVGYSTLTASDGQIGLDMARREQPDLILLDLMLPVVDGFTVCRTLRAESSVPIIMLTARVEEVDSLAGLELGADDYITKPFSPRQVVARIKAVLRRVNGELEPPMILRKNGIEIDLQRRTVLIEQTPITSLTPTEFDLLVTLVRSAGRPLTRSQLLDAVQGEEGEAYDRTVDAHIKNVRRKIEPNPSVPRYIVTVFGIGYKFAE</sequence>
<dbReference type="InterPro" id="IPR011006">
    <property type="entry name" value="CheY-like_superfamily"/>
</dbReference>
<name>A0A0P6XZ14_9CHLR</name>
<feature type="modified residue" description="4-aspartylphosphate" evidence="6">
    <location>
        <position position="53"/>
    </location>
</feature>
<dbReference type="OrthoDB" id="9792810at2"/>
<dbReference type="PROSITE" id="PS50110">
    <property type="entry name" value="RESPONSE_REGULATORY"/>
    <property type="match status" value="1"/>
</dbReference>
<dbReference type="InterPro" id="IPR036388">
    <property type="entry name" value="WH-like_DNA-bd_sf"/>
</dbReference>
<dbReference type="CDD" id="cd00383">
    <property type="entry name" value="trans_reg_C"/>
    <property type="match status" value="1"/>
</dbReference>
<dbReference type="GO" id="GO:0000156">
    <property type="term" value="F:phosphorelay response regulator activity"/>
    <property type="evidence" value="ECO:0007669"/>
    <property type="project" value="TreeGrafter"/>
</dbReference>
<feature type="DNA-binding region" description="OmpR/PhoB-type" evidence="7">
    <location>
        <begin position="127"/>
        <end position="227"/>
    </location>
</feature>
<feature type="domain" description="OmpR/PhoB-type" evidence="9">
    <location>
        <begin position="127"/>
        <end position="227"/>
    </location>
</feature>
<feature type="domain" description="Response regulatory" evidence="8">
    <location>
        <begin position="4"/>
        <end position="117"/>
    </location>
</feature>
<keyword evidence="3" id="KW-0805">Transcription regulation</keyword>
<evidence type="ECO:0000256" key="5">
    <source>
        <dbReference type="ARBA" id="ARBA00023163"/>
    </source>
</evidence>
<dbReference type="AlphaFoldDB" id="A0A0P6XZ14"/>
<dbReference type="GO" id="GO:0032993">
    <property type="term" value="C:protein-DNA complex"/>
    <property type="evidence" value="ECO:0007669"/>
    <property type="project" value="TreeGrafter"/>
</dbReference>
<dbReference type="InterPro" id="IPR001789">
    <property type="entry name" value="Sig_transdc_resp-reg_receiver"/>
</dbReference>
<dbReference type="Gene3D" id="6.10.250.690">
    <property type="match status" value="1"/>
</dbReference>
<evidence type="ECO:0000313" key="11">
    <source>
        <dbReference type="Proteomes" id="UP000050277"/>
    </source>
</evidence>
<dbReference type="GO" id="GO:0005829">
    <property type="term" value="C:cytosol"/>
    <property type="evidence" value="ECO:0007669"/>
    <property type="project" value="TreeGrafter"/>
</dbReference>
<protein>
    <submittedName>
        <fullName evidence="10">Transcriptional regulator</fullName>
    </submittedName>
</protein>
<dbReference type="Pfam" id="PF00072">
    <property type="entry name" value="Response_reg"/>
    <property type="match status" value="1"/>
</dbReference>
<proteinExistence type="predicted"/>
<evidence type="ECO:0000256" key="6">
    <source>
        <dbReference type="PROSITE-ProRule" id="PRU00169"/>
    </source>
</evidence>
<keyword evidence="11" id="KW-1185">Reference proteome</keyword>
<evidence type="ECO:0000259" key="8">
    <source>
        <dbReference type="PROSITE" id="PS50110"/>
    </source>
</evidence>
<dbReference type="Gene3D" id="1.10.10.10">
    <property type="entry name" value="Winged helix-like DNA-binding domain superfamily/Winged helix DNA-binding domain"/>
    <property type="match status" value="1"/>
</dbReference>
<dbReference type="InterPro" id="IPR001867">
    <property type="entry name" value="OmpR/PhoB-type_DNA-bd"/>
</dbReference>
<keyword evidence="1 6" id="KW-0597">Phosphoprotein</keyword>
<evidence type="ECO:0000256" key="2">
    <source>
        <dbReference type="ARBA" id="ARBA00023012"/>
    </source>
</evidence>
<dbReference type="GO" id="GO:0000976">
    <property type="term" value="F:transcription cis-regulatory region binding"/>
    <property type="evidence" value="ECO:0007669"/>
    <property type="project" value="TreeGrafter"/>
</dbReference>
<evidence type="ECO:0000259" key="9">
    <source>
        <dbReference type="PROSITE" id="PS51755"/>
    </source>
</evidence>
<dbReference type="SMART" id="SM00448">
    <property type="entry name" value="REC"/>
    <property type="match status" value="1"/>
</dbReference>
<dbReference type="SUPFAM" id="SSF46894">
    <property type="entry name" value="C-terminal effector domain of the bipartite response regulators"/>
    <property type="match status" value="1"/>
</dbReference>
<dbReference type="InterPro" id="IPR016032">
    <property type="entry name" value="Sig_transdc_resp-reg_C-effctor"/>
</dbReference>
<evidence type="ECO:0000313" key="10">
    <source>
        <dbReference type="EMBL" id="KPL88855.1"/>
    </source>
</evidence>
<evidence type="ECO:0000256" key="1">
    <source>
        <dbReference type="ARBA" id="ARBA00022553"/>
    </source>
</evidence>
<reference evidence="10 11" key="1">
    <citation type="submission" date="2015-07" db="EMBL/GenBank/DDBJ databases">
        <title>Whole genome sequence of Herpetosiphon geysericola DSM 7119.</title>
        <authorList>
            <person name="Hemp J."/>
            <person name="Ward L.M."/>
            <person name="Pace L.A."/>
            <person name="Fischer W.W."/>
        </authorList>
    </citation>
    <scope>NUCLEOTIDE SEQUENCE [LARGE SCALE GENOMIC DNA]</scope>
    <source>
        <strain evidence="10 11">DSM 7119</strain>
    </source>
</reference>
<keyword evidence="5" id="KW-0804">Transcription</keyword>
<accession>A0A0P6XZ14</accession>
<evidence type="ECO:0000256" key="3">
    <source>
        <dbReference type="ARBA" id="ARBA00023015"/>
    </source>
</evidence>
<dbReference type="PANTHER" id="PTHR48111:SF4">
    <property type="entry name" value="DNA-BINDING DUAL TRANSCRIPTIONAL REGULATOR OMPR"/>
    <property type="match status" value="1"/>
</dbReference>
<dbReference type="PROSITE" id="PS51755">
    <property type="entry name" value="OMPR_PHOB"/>
    <property type="match status" value="1"/>
</dbReference>
<dbReference type="PATRIC" id="fig|70996.4.peg.4414"/>
<dbReference type="Pfam" id="PF00486">
    <property type="entry name" value="Trans_reg_C"/>
    <property type="match status" value="1"/>
</dbReference>
<dbReference type="PANTHER" id="PTHR48111">
    <property type="entry name" value="REGULATOR OF RPOS"/>
    <property type="match status" value="1"/>
</dbReference>
<keyword evidence="4 7" id="KW-0238">DNA-binding</keyword>
<dbReference type="Gene3D" id="3.40.50.2300">
    <property type="match status" value="1"/>
</dbReference>
<gene>
    <name evidence="10" type="ORF">SE18_09275</name>
</gene>
<organism evidence="10 11">
    <name type="scientific">Herpetosiphon geysericola</name>
    <dbReference type="NCBI Taxonomy" id="70996"/>
    <lineage>
        <taxon>Bacteria</taxon>
        <taxon>Bacillati</taxon>
        <taxon>Chloroflexota</taxon>
        <taxon>Chloroflexia</taxon>
        <taxon>Herpetosiphonales</taxon>
        <taxon>Herpetosiphonaceae</taxon>
        <taxon>Herpetosiphon</taxon>
    </lineage>
</organism>
<dbReference type="FunFam" id="3.40.50.2300:FF:000001">
    <property type="entry name" value="DNA-binding response regulator PhoB"/>
    <property type="match status" value="1"/>
</dbReference>
<dbReference type="EMBL" id="LGKP01000015">
    <property type="protein sequence ID" value="KPL88855.1"/>
    <property type="molecule type" value="Genomic_DNA"/>
</dbReference>
<evidence type="ECO:0000256" key="4">
    <source>
        <dbReference type="ARBA" id="ARBA00023125"/>
    </source>
</evidence>
<dbReference type="STRING" id="70996.SE18_09275"/>
<evidence type="ECO:0000256" key="7">
    <source>
        <dbReference type="PROSITE-ProRule" id="PRU01091"/>
    </source>
</evidence>
<dbReference type="Proteomes" id="UP000050277">
    <property type="component" value="Unassembled WGS sequence"/>
</dbReference>
<comment type="caution">
    <text evidence="10">The sequence shown here is derived from an EMBL/GenBank/DDBJ whole genome shotgun (WGS) entry which is preliminary data.</text>
</comment>
<dbReference type="SUPFAM" id="SSF52172">
    <property type="entry name" value="CheY-like"/>
    <property type="match status" value="1"/>
</dbReference>
<dbReference type="RefSeq" id="WP_054534162.1">
    <property type="nucleotide sequence ID" value="NZ_LGKP01000015.1"/>
</dbReference>
<dbReference type="InterPro" id="IPR039420">
    <property type="entry name" value="WalR-like"/>
</dbReference>
<dbReference type="GO" id="GO:0006355">
    <property type="term" value="P:regulation of DNA-templated transcription"/>
    <property type="evidence" value="ECO:0007669"/>
    <property type="project" value="InterPro"/>
</dbReference>
<keyword evidence="2" id="KW-0902">Two-component regulatory system</keyword>